<dbReference type="AlphaFoldDB" id="A0A9N8EX35"/>
<protein>
    <submittedName>
        <fullName evidence="3">Uncharacterized protein</fullName>
    </submittedName>
</protein>
<comment type="caution">
    <text evidence="3">The sequence shown here is derived from an EMBL/GenBank/DDBJ whole genome shotgun (WGS) entry which is preliminary data.</text>
</comment>
<feature type="chain" id="PRO_5040425778" evidence="2">
    <location>
        <begin position="34"/>
        <end position="445"/>
    </location>
</feature>
<dbReference type="Proteomes" id="UP001153069">
    <property type="component" value="Unassembled WGS sequence"/>
</dbReference>
<feature type="compositionally biased region" description="Basic residues" evidence="1">
    <location>
        <begin position="72"/>
        <end position="98"/>
    </location>
</feature>
<feature type="compositionally biased region" description="Basic and acidic residues" evidence="1">
    <location>
        <begin position="99"/>
        <end position="108"/>
    </location>
</feature>
<keyword evidence="2" id="KW-0732">Signal</keyword>
<reference evidence="3" key="1">
    <citation type="submission" date="2020-06" db="EMBL/GenBank/DDBJ databases">
        <authorList>
            <consortium name="Plant Systems Biology data submission"/>
        </authorList>
    </citation>
    <scope>NUCLEOTIDE SEQUENCE</scope>
    <source>
        <strain evidence="3">D6</strain>
    </source>
</reference>
<feature type="region of interest" description="Disordered" evidence="1">
    <location>
        <begin position="252"/>
        <end position="274"/>
    </location>
</feature>
<evidence type="ECO:0000313" key="3">
    <source>
        <dbReference type="EMBL" id="CAB9527161.1"/>
    </source>
</evidence>
<name>A0A9N8EX35_9STRA</name>
<evidence type="ECO:0000256" key="2">
    <source>
        <dbReference type="SAM" id="SignalP"/>
    </source>
</evidence>
<sequence length="445" mass="48207">MAFKARKRQSIPAVLLGLLLVVVFLLEVSPVFGQEHQHHQRELRKGVSPPSLSPNQIADTQLQQDQGITIKKTQRKRKRGRRHRMLQAKGRARRSKGRGRAEVFRSKRSRSIDSIHDARQGGRPVRCIVRGEPVVAAVGYRRRPNVGRARVSRRGGGSSRGRRDLQTRRQSRNEEYWPDVDSVDDCFFGVFAIPAGARVTRPPTPATVASVAPSVMPSYAPSVSFRPSVSSRPSSSTANFFTVTPGTTEAPSISFQPSVSASPSNQPSVSLTPSNPGATAAAIISAPTITPRNFPVSAVSRTISATLDFGFFLGAAITTPSNAELVGILQEIDEFFTGTISQSRFGGAFTGLQVDHIRTDFDPSQIATAANQDGFPVSLVIELVVNFVDGFGITVPTGDELVLVMEEANYVDFIESYAWGAEPQGGIFFETSLIQFVGVANGVRT</sequence>
<feature type="region of interest" description="Disordered" evidence="1">
    <location>
        <begin position="146"/>
        <end position="176"/>
    </location>
</feature>
<feature type="signal peptide" evidence="2">
    <location>
        <begin position="1"/>
        <end position="33"/>
    </location>
</feature>
<keyword evidence="4" id="KW-1185">Reference proteome</keyword>
<gene>
    <name evidence="3" type="ORF">SEMRO_1950_G307360.1</name>
</gene>
<dbReference type="EMBL" id="CAICTM010001948">
    <property type="protein sequence ID" value="CAB9527161.1"/>
    <property type="molecule type" value="Genomic_DNA"/>
</dbReference>
<feature type="region of interest" description="Disordered" evidence="1">
    <location>
        <begin position="39"/>
        <end position="108"/>
    </location>
</feature>
<accession>A0A9N8EX35</accession>
<feature type="compositionally biased region" description="Polar residues" evidence="1">
    <location>
        <begin position="53"/>
        <end position="67"/>
    </location>
</feature>
<feature type="compositionally biased region" description="Basic and acidic residues" evidence="1">
    <location>
        <begin position="161"/>
        <end position="175"/>
    </location>
</feature>
<evidence type="ECO:0000256" key="1">
    <source>
        <dbReference type="SAM" id="MobiDB-lite"/>
    </source>
</evidence>
<evidence type="ECO:0000313" key="4">
    <source>
        <dbReference type="Proteomes" id="UP001153069"/>
    </source>
</evidence>
<proteinExistence type="predicted"/>
<organism evidence="3 4">
    <name type="scientific">Seminavis robusta</name>
    <dbReference type="NCBI Taxonomy" id="568900"/>
    <lineage>
        <taxon>Eukaryota</taxon>
        <taxon>Sar</taxon>
        <taxon>Stramenopiles</taxon>
        <taxon>Ochrophyta</taxon>
        <taxon>Bacillariophyta</taxon>
        <taxon>Bacillariophyceae</taxon>
        <taxon>Bacillariophycidae</taxon>
        <taxon>Naviculales</taxon>
        <taxon>Naviculaceae</taxon>
        <taxon>Seminavis</taxon>
    </lineage>
</organism>